<accession>A0A6C0E986</accession>
<name>A0A6C0E986_9ZZZZ</name>
<reference evidence="1" key="1">
    <citation type="journal article" date="2020" name="Nature">
        <title>Giant virus diversity and host interactions through global metagenomics.</title>
        <authorList>
            <person name="Schulz F."/>
            <person name="Roux S."/>
            <person name="Paez-Espino D."/>
            <person name="Jungbluth S."/>
            <person name="Walsh D.A."/>
            <person name="Denef V.J."/>
            <person name="McMahon K.D."/>
            <person name="Konstantinidis K.T."/>
            <person name="Eloe-Fadrosh E.A."/>
            <person name="Kyrpides N.C."/>
            <person name="Woyke T."/>
        </authorList>
    </citation>
    <scope>NUCLEOTIDE SEQUENCE</scope>
    <source>
        <strain evidence="1">GVMAG-M-3300023179-150</strain>
    </source>
</reference>
<proteinExistence type="predicted"/>
<organism evidence="1">
    <name type="scientific">viral metagenome</name>
    <dbReference type="NCBI Taxonomy" id="1070528"/>
    <lineage>
        <taxon>unclassified sequences</taxon>
        <taxon>metagenomes</taxon>
        <taxon>organismal metagenomes</taxon>
    </lineage>
</organism>
<dbReference type="AlphaFoldDB" id="A0A6C0E986"/>
<evidence type="ECO:0000313" key="1">
    <source>
        <dbReference type="EMBL" id="QHT24953.1"/>
    </source>
</evidence>
<dbReference type="EMBL" id="MN739752">
    <property type="protein sequence ID" value="QHT24953.1"/>
    <property type="molecule type" value="Genomic_DNA"/>
</dbReference>
<sequence>MLNYLMSLNLNVVVVPPSNHSNDLRNFNNYSNCSYKKSKSYGNNQKSYNQNSYNQNYYNGNNQNKKIKKNTEYSKGKKCPTNMAINTYPSQIGHQQMNYQSPKPPHVNNINIVYSYEYHNRPCVDTYITFSINNVR</sequence>
<protein>
    <submittedName>
        <fullName evidence="1">Uncharacterized protein</fullName>
    </submittedName>
</protein>